<dbReference type="EMBL" id="VUMV01000004">
    <property type="protein sequence ID" value="MST82049.1"/>
    <property type="molecule type" value="Genomic_DNA"/>
</dbReference>
<name>A0A7X2P883_9FIRM</name>
<dbReference type="PANTHER" id="PTHR35145">
    <property type="entry name" value="CYTOPLASMIC PROTEIN-RELATED"/>
    <property type="match status" value="1"/>
</dbReference>
<sequence length="260" mass="30056">MIERDEIFKYVKKKYDVVEDYPLPTAPTFPVMRHSDNRKWFAIIMDVPKDKLGLTGQQRVDIINVKLSDPLLVDVVTQQDGYFKGYHFTRGSWISILLDGTVPFEDICRWIDESFLVTASKQKKQAYRPPKEWIIPANPKYYDIEHAFDDKSEINWKQGMGIKAGDIVFMYVAYPVSAILYQCKVTQTNIPYNYTDDHLTIRAIMKIELLERFKPDRFTFHVLKNEYGIYAVRGPRGVPYSLSEALHGEVAKGDGTSAVL</sequence>
<protein>
    <submittedName>
        <fullName evidence="1">MmcQ protein</fullName>
    </submittedName>
</protein>
<dbReference type="SUPFAM" id="SSF88697">
    <property type="entry name" value="PUA domain-like"/>
    <property type="match status" value="1"/>
</dbReference>
<dbReference type="PANTHER" id="PTHR35145:SF1">
    <property type="entry name" value="CYTOPLASMIC PROTEIN"/>
    <property type="match status" value="1"/>
</dbReference>
<dbReference type="InterPro" id="IPR038056">
    <property type="entry name" value="YjbR-like_sf"/>
</dbReference>
<dbReference type="SUPFAM" id="SSF142906">
    <property type="entry name" value="YjbR-like"/>
    <property type="match status" value="1"/>
</dbReference>
<dbReference type="Proteomes" id="UP000466864">
    <property type="component" value="Unassembled WGS sequence"/>
</dbReference>
<gene>
    <name evidence="1" type="ORF">FYJ60_06955</name>
</gene>
<reference evidence="1 2" key="1">
    <citation type="submission" date="2019-08" db="EMBL/GenBank/DDBJ databases">
        <title>In-depth cultivation of the pig gut microbiome towards novel bacterial diversity and tailored functional studies.</title>
        <authorList>
            <person name="Wylensek D."/>
            <person name="Hitch T.C.A."/>
            <person name="Clavel T."/>
        </authorList>
    </citation>
    <scope>NUCLEOTIDE SEQUENCE [LARGE SCALE GENOMIC DNA]</scope>
    <source>
        <strain evidence="1 2">Oil+RF-744-WCA-WT-13</strain>
    </source>
</reference>
<dbReference type="Pfam" id="PF04237">
    <property type="entry name" value="YjbR"/>
    <property type="match status" value="1"/>
</dbReference>
<dbReference type="RefSeq" id="WP_154457961.1">
    <property type="nucleotide sequence ID" value="NZ_VUMV01000004.1"/>
</dbReference>
<dbReference type="InterPro" id="IPR007351">
    <property type="entry name" value="YjbR"/>
</dbReference>
<dbReference type="InterPro" id="IPR015947">
    <property type="entry name" value="PUA-like_sf"/>
</dbReference>
<proteinExistence type="predicted"/>
<evidence type="ECO:0000313" key="1">
    <source>
        <dbReference type="EMBL" id="MST82049.1"/>
    </source>
</evidence>
<evidence type="ECO:0000313" key="2">
    <source>
        <dbReference type="Proteomes" id="UP000466864"/>
    </source>
</evidence>
<keyword evidence="2" id="KW-1185">Reference proteome</keyword>
<comment type="caution">
    <text evidence="1">The sequence shown here is derived from an EMBL/GenBank/DDBJ whole genome shotgun (WGS) entry which is preliminary data.</text>
</comment>
<dbReference type="AlphaFoldDB" id="A0A7X2P883"/>
<accession>A0A7X2P883</accession>
<dbReference type="InterPro" id="IPR058532">
    <property type="entry name" value="YjbR/MT2646/Rv2570-like"/>
</dbReference>
<organism evidence="1 2">
    <name type="scientific">Bilifractor porci</name>
    <dbReference type="NCBI Taxonomy" id="2606636"/>
    <lineage>
        <taxon>Bacteria</taxon>
        <taxon>Bacillati</taxon>
        <taxon>Bacillota</taxon>
        <taxon>Clostridia</taxon>
        <taxon>Lachnospirales</taxon>
        <taxon>Lachnospiraceae</taxon>
        <taxon>Bilifractor</taxon>
    </lineage>
</organism>
<dbReference type="Gene3D" id="3.90.1150.30">
    <property type="match status" value="1"/>
</dbReference>